<dbReference type="GO" id="GO:0046685">
    <property type="term" value="P:response to arsenic-containing substance"/>
    <property type="evidence" value="ECO:0007669"/>
    <property type="project" value="UniProtKB-KW"/>
</dbReference>
<sequence length="169" mass="18552">MADKTYNVLFICTGNSARSILAEGLLNHLGEGRFKAYSAGSHPTGKVNAYALLTLEKMHLPTTGYRSKNWDEFAKSDAPAMDFVLTVCDKAAGEVCPVWPGQPMTAHWGVADPAALEISDEATERQFMDTALTLKRRIELMLALPLARLDSMAIQREIRDIGKVQKAAQ</sequence>
<proteinExistence type="predicted"/>
<dbReference type="SUPFAM" id="SSF52788">
    <property type="entry name" value="Phosphotyrosine protein phosphatases I"/>
    <property type="match status" value="1"/>
</dbReference>
<dbReference type="InterPro" id="IPR023485">
    <property type="entry name" value="Ptyr_pPase"/>
</dbReference>
<dbReference type="RefSeq" id="WP_095743826.1">
    <property type="nucleotide sequence ID" value="NZ_CP023284.1"/>
</dbReference>
<organism evidence="3 4">
    <name type="scientific">Variovorax boronicumulans</name>
    <dbReference type="NCBI Taxonomy" id="436515"/>
    <lineage>
        <taxon>Bacteria</taxon>
        <taxon>Pseudomonadati</taxon>
        <taxon>Pseudomonadota</taxon>
        <taxon>Betaproteobacteria</taxon>
        <taxon>Burkholderiales</taxon>
        <taxon>Comamonadaceae</taxon>
        <taxon>Variovorax</taxon>
    </lineage>
</organism>
<dbReference type="AlphaFoldDB" id="A0A250DEW3"/>
<evidence type="ECO:0000256" key="1">
    <source>
        <dbReference type="ARBA" id="ARBA00022849"/>
    </source>
</evidence>
<feature type="domain" description="Phosphotyrosine protein phosphatase I" evidence="2">
    <location>
        <begin position="6"/>
        <end position="144"/>
    </location>
</feature>
<gene>
    <name evidence="3" type="ORF">CKY39_06335</name>
</gene>
<dbReference type="Pfam" id="PF01451">
    <property type="entry name" value="LMWPc"/>
    <property type="match status" value="1"/>
</dbReference>
<evidence type="ECO:0000259" key="2">
    <source>
        <dbReference type="SMART" id="SM00226"/>
    </source>
</evidence>
<name>A0A250DEW3_9BURK</name>
<dbReference type="KEGG" id="vbo:CKY39_06335"/>
<evidence type="ECO:0000313" key="4">
    <source>
        <dbReference type="Proteomes" id="UP000217154"/>
    </source>
</evidence>
<dbReference type="PANTHER" id="PTHR43428">
    <property type="entry name" value="ARSENATE REDUCTASE"/>
    <property type="match status" value="1"/>
</dbReference>
<dbReference type="EMBL" id="CP023284">
    <property type="protein sequence ID" value="ATA52870.1"/>
    <property type="molecule type" value="Genomic_DNA"/>
</dbReference>
<dbReference type="InterPro" id="IPR036196">
    <property type="entry name" value="Ptyr_pPase_sf"/>
</dbReference>
<dbReference type="Proteomes" id="UP000217154">
    <property type="component" value="Chromosome"/>
</dbReference>
<protein>
    <submittedName>
        <fullName evidence="3">Protein-tyrosine-phosphatase</fullName>
    </submittedName>
</protein>
<dbReference type="SMART" id="SM00226">
    <property type="entry name" value="LMWPc"/>
    <property type="match status" value="1"/>
</dbReference>
<dbReference type="CDD" id="cd16345">
    <property type="entry name" value="LMWP_ArsC"/>
    <property type="match status" value="1"/>
</dbReference>
<dbReference type="PANTHER" id="PTHR43428:SF1">
    <property type="entry name" value="ARSENATE REDUCTASE"/>
    <property type="match status" value="1"/>
</dbReference>
<evidence type="ECO:0000313" key="3">
    <source>
        <dbReference type="EMBL" id="ATA52870.1"/>
    </source>
</evidence>
<keyword evidence="1" id="KW-0059">Arsenical resistance</keyword>
<dbReference type="Gene3D" id="3.40.50.2300">
    <property type="match status" value="1"/>
</dbReference>
<accession>A0A250DEW3</accession>
<reference evidence="3 4" key="1">
    <citation type="submission" date="2017-09" db="EMBL/GenBank/DDBJ databases">
        <title>The diverse metabolic capabilities of V. boronicumulans make it an excellent choice for continued studies on novel biodegradation.</title>
        <authorList>
            <person name="Sun S."/>
        </authorList>
    </citation>
    <scope>NUCLEOTIDE SEQUENCE [LARGE SCALE GENOMIC DNA]</scope>
    <source>
        <strain evidence="3 4">J1</strain>
    </source>
</reference>